<dbReference type="InterPro" id="IPR011990">
    <property type="entry name" value="TPR-like_helical_dom_sf"/>
</dbReference>
<dbReference type="EMBL" id="KN848069">
    <property type="protein sequence ID" value="KIX99531.1"/>
    <property type="molecule type" value="Genomic_DNA"/>
</dbReference>
<evidence type="ECO:0000256" key="2">
    <source>
        <dbReference type="SAM" id="MobiDB-lite"/>
    </source>
</evidence>
<accession>A0A0D2IRB2</accession>
<dbReference type="PROSITE" id="PS50005">
    <property type="entry name" value="TPR"/>
    <property type="match status" value="1"/>
</dbReference>
<feature type="region of interest" description="Disordered" evidence="2">
    <location>
        <begin position="702"/>
        <end position="730"/>
    </location>
</feature>
<proteinExistence type="predicted"/>
<feature type="repeat" description="TPR" evidence="1">
    <location>
        <begin position="485"/>
        <end position="518"/>
    </location>
</feature>
<dbReference type="InterPro" id="IPR024983">
    <property type="entry name" value="CHAT_dom"/>
</dbReference>
<evidence type="ECO:0000259" key="3">
    <source>
        <dbReference type="Pfam" id="PF12770"/>
    </source>
</evidence>
<sequence>MWNPFKKARGTSTSVPVNKDGRQRQIEPLPFYEWGKHQPSFGMSQVSLRFIDHSNVWDARQDVKAYPESADKREILADCLMYQTLHWPDAKTAFFFHSGDLVRAIGEAISLTPPNQGAQLLRRESKLAMCYEKRYRLNGDRADLRSGISLAERVVRQTPSSEPAKPVRLTCLANLYGHQFERAGNPMDARSAVKYAAEAVEIAEGLESGDDDAVARLRRNLSVQLEMCANRTGSLSDLEHAIKETEHALEILSASNPDRLLYIAEMGNMRVRKFERSKDSNDLQSGISAMERAASRIPKRDAMLPRVLDNQANGYLVQYKCDGNMECLTLALETAEAAHKAQFLLDRNHPQMGRYISSVTQLYALRAQKSGRLRDEGMMVTFATNAAKRLESGHPGQAEAIECLGDAMAIEFSRETRVPWEVREEFNRLQREPQAGRSGPIDIRRINQTRTIVQVEETPFKGMNKAELYYRQAAHLENGHPFTRMRACKKLGDLRLRNRDWDEAADAYELAISLWPRLNPRTLAWEDMEYVISKLSGLGPLAATCICFSNKHGSPWRALQALESGRGIIASLTIEVSDLKMENGELYDQYMELCYRISCPLVPISNGSSKASMAAAIARRNQQVEDLKLLERKIRDMPGFQRFPSTSLATDFTELARDGPIVCFSTLGDLTNAFLVSRHRVEVIPLHDITQKDLQGHVNLLVRGKSPNQGDSTEEDDVDSTEEDEVDSIEEDDVDKRISDTLEWLWDFAVKPVLQHLGLISETPPERLPRIWWVTSGLLGLLPLHAAGKHWDTSRESTMGHAVSSYIPTFKALAYLRKKRPRPLKDPGTELLVVSMPETKGLGPLKVKPEIRGVTRSLGVNQVKSSVLTNPSREEVLEKLKSATIAHFICHGISEADSPSQSGLELDDGRLTIQELGQLSLDQVQIAYLSACSTAQNKSSTIVDESIAVASAFSLVGFPHVIGTLWEANDRVAVKIAPRFYDLLNQKMRQGFSDDDAVAHAMHHATTSLWKNRINGQQKFNLWVPFIHIGA</sequence>
<dbReference type="GeneID" id="27710853"/>
<evidence type="ECO:0000256" key="1">
    <source>
        <dbReference type="PROSITE-ProRule" id="PRU00339"/>
    </source>
</evidence>
<keyword evidence="5" id="KW-1185">Reference proteome</keyword>
<dbReference type="RefSeq" id="XP_016633654.1">
    <property type="nucleotide sequence ID" value="XM_016775611.1"/>
</dbReference>
<dbReference type="OrthoDB" id="9991317at2759"/>
<feature type="compositionally biased region" description="Acidic residues" evidence="2">
    <location>
        <begin position="712"/>
        <end position="730"/>
    </location>
</feature>
<evidence type="ECO:0000313" key="5">
    <source>
        <dbReference type="Proteomes" id="UP000053411"/>
    </source>
</evidence>
<feature type="region of interest" description="Disordered" evidence="2">
    <location>
        <begin position="1"/>
        <end position="20"/>
    </location>
</feature>
<name>A0A0D2IRB2_9EURO</name>
<evidence type="ECO:0000313" key="4">
    <source>
        <dbReference type="EMBL" id="KIX99531.1"/>
    </source>
</evidence>
<keyword evidence="1" id="KW-0802">TPR repeat</keyword>
<dbReference type="Proteomes" id="UP000053411">
    <property type="component" value="Unassembled WGS sequence"/>
</dbReference>
<dbReference type="STRING" id="1442371.A0A0D2IRB2"/>
<dbReference type="Gene3D" id="1.25.40.10">
    <property type="entry name" value="Tetratricopeptide repeat domain"/>
    <property type="match status" value="1"/>
</dbReference>
<dbReference type="VEuPathDB" id="FungiDB:Z520_05107"/>
<dbReference type="Pfam" id="PF12770">
    <property type="entry name" value="CHAT"/>
    <property type="match status" value="1"/>
</dbReference>
<dbReference type="AlphaFoldDB" id="A0A0D2IRB2"/>
<reference evidence="4 5" key="1">
    <citation type="submission" date="2015-01" db="EMBL/GenBank/DDBJ databases">
        <title>The Genome Sequence of Fonsecaea multimorphosa CBS 102226.</title>
        <authorList>
            <consortium name="The Broad Institute Genomics Platform"/>
            <person name="Cuomo C."/>
            <person name="de Hoog S."/>
            <person name="Gorbushina A."/>
            <person name="Stielow B."/>
            <person name="Teixiera M."/>
            <person name="Abouelleil A."/>
            <person name="Chapman S.B."/>
            <person name="Priest M."/>
            <person name="Young S.K."/>
            <person name="Wortman J."/>
            <person name="Nusbaum C."/>
            <person name="Birren B."/>
        </authorList>
    </citation>
    <scope>NUCLEOTIDE SEQUENCE [LARGE SCALE GENOMIC DNA]</scope>
    <source>
        <strain evidence="4 5">CBS 102226</strain>
    </source>
</reference>
<protein>
    <recommendedName>
        <fullName evidence="3">CHAT domain-containing protein</fullName>
    </recommendedName>
</protein>
<organism evidence="4 5">
    <name type="scientific">Fonsecaea multimorphosa CBS 102226</name>
    <dbReference type="NCBI Taxonomy" id="1442371"/>
    <lineage>
        <taxon>Eukaryota</taxon>
        <taxon>Fungi</taxon>
        <taxon>Dikarya</taxon>
        <taxon>Ascomycota</taxon>
        <taxon>Pezizomycotina</taxon>
        <taxon>Eurotiomycetes</taxon>
        <taxon>Chaetothyriomycetidae</taxon>
        <taxon>Chaetothyriales</taxon>
        <taxon>Herpotrichiellaceae</taxon>
        <taxon>Fonsecaea</taxon>
    </lineage>
</organism>
<feature type="domain" description="CHAT" evidence="3">
    <location>
        <begin position="741"/>
        <end position="1031"/>
    </location>
</feature>
<gene>
    <name evidence="4" type="ORF">Z520_05107</name>
</gene>
<dbReference type="InterPro" id="IPR019734">
    <property type="entry name" value="TPR_rpt"/>
</dbReference>